<evidence type="ECO:0008006" key="5">
    <source>
        <dbReference type="Google" id="ProtNLM"/>
    </source>
</evidence>
<evidence type="ECO:0000313" key="3">
    <source>
        <dbReference type="EMBL" id="MCJ2183968.1"/>
    </source>
</evidence>
<keyword evidence="4" id="KW-1185">Reference proteome</keyword>
<organism evidence="3 4">
    <name type="scientific">Novosphingobium organovorum</name>
    <dbReference type="NCBI Taxonomy" id="2930092"/>
    <lineage>
        <taxon>Bacteria</taxon>
        <taxon>Pseudomonadati</taxon>
        <taxon>Pseudomonadota</taxon>
        <taxon>Alphaproteobacteria</taxon>
        <taxon>Sphingomonadales</taxon>
        <taxon>Sphingomonadaceae</taxon>
        <taxon>Novosphingobium</taxon>
    </lineage>
</organism>
<feature type="compositionally biased region" description="Basic and acidic residues" evidence="1">
    <location>
        <begin position="139"/>
        <end position="151"/>
    </location>
</feature>
<feature type="region of interest" description="Disordered" evidence="1">
    <location>
        <begin position="127"/>
        <end position="151"/>
    </location>
</feature>
<evidence type="ECO:0000256" key="2">
    <source>
        <dbReference type="SAM" id="SignalP"/>
    </source>
</evidence>
<dbReference type="Proteomes" id="UP001162881">
    <property type="component" value="Unassembled WGS sequence"/>
</dbReference>
<sequence>MHFAYRPRFCGAALGALLALSACGSSKAPPPAPKPTGYRIAQRDLLLPEPRDVCRTQEAAFLRDLLLRVSQALPVGTRDFAFEDFVPDKSPEGTPRALVRFRAATGSGKARLMYASGAFDASRCTVGPLTGGIGQGPEDPERSEPFAEAAR</sequence>
<keyword evidence="2" id="KW-0732">Signal</keyword>
<gene>
    <name evidence="3" type="ORF">MTR62_14875</name>
</gene>
<comment type="caution">
    <text evidence="3">The sequence shown here is derived from an EMBL/GenBank/DDBJ whole genome shotgun (WGS) entry which is preliminary data.</text>
</comment>
<reference evidence="3" key="1">
    <citation type="submission" date="2022-03" db="EMBL/GenBank/DDBJ databases">
        <title>Identification of a novel bacterium isolated from mangrove sediments.</title>
        <authorList>
            <person name="Pan X."/>
        </authorList>
    </citation>
    <scope>NUCLEOTIDE SEQUENCE</scope>
    <source>
        <strain evidence="3">B1949</strain>
    </source>
</reference>
<dbReference type="PROSITE" id="PS51257">
    <property type="entry name" value="PROKAR_LIPOPROTEIN"/>
    <property type="match status" value="1"/>
</dbReference>
<evidence type="ECO:0000313" key="4">
    <source>
        <dbReference type="Proteomes" id="UP001162881"/>
    </source>
</evidence>
<evidence type="ECO:0000256" key="1">
    <source>
        <dbReference type="SAM" id="MobiDB-lite"/>
    </source>
</evidence>
<proteinExistence type="predicted"/>
<dbReference type="EMBL" id="JALHLF010000069">
    <property type="protein sequence ID" value="MCJ2183968.1"/>
    <property type="molecule type" value="Genomic_DNA"/>
</dbReference>
<dbReference type="RefSeq" id="WP_244022322.1">
    <property type="nucleotide sequence ID" value="NZ_JALHLF010000069.1"/>
</dbReference>
<name>A0ABT0BG55_9SPHN</name>
<feature type="chain" id="PRO_5046507169" description="Lipoprotein" evidence="2">
    <location>
        <begin position="29"/>
        <end position="151"/>
    </location>
</feature>
<protein>
    <recommendedName>
        <fullName evidence="5">Lipoprotein</fullName>
    </recommendedName>
</protein>
<feature type="signal peptide" evidence="2">
    <location>
        <begin position="1"/>
        <end position="28"/>
    </location>
</feature>
<accession>A0ABT0BG55</accession>